<dbReference type="AlphaFoldDB" id="A0A3R9I2D5"/>
<reference evidence="1 2" key="1">
    <citation type="submission" date="2018-11" db="EMBL/GenBank/DDBJ databases">
        <title>Species Designations Belie Phenotypic and Genotypic Heterogeneity in Oral Streptococci.</title>
        <authorList>
            <person name="Velsko I."/>
        </authorList>
    </citation>
    <scope>NUCLEOTIDE SEQUENCE [LARGE SCALE GENOMIC DNA]</scope>
    <source>
        <strain evidence="1 2">BCA16</strain>
    </source>
</reference>
<organism evidence="1 2">
    <name type="scientific">Streptococcus mitis</name>
    <dbReference type="NCBI Taxonomy" id="28037"/>
    <lineage>
        <taxon>Bacteria</taxon>
        <taxon>Bacillati</taxon>
        <taxon>Bacillota</taxon>
        <taxon>Bacilli</taxon>
        <taxon>Lactobacillales</taxon>
        <taxon>Streptococcaceae</taxon>
        <taxon>Streptococcus</taxon>
        <taxon>Streptococcus mitis group</taxon>
    </lineage>
</organism>
<comment type="caution">
    <text evidence="1">The sequence shown here is derived from an EMBL/GenBank/DDBJ whole genome shotgun (WGS) entry which is preliminary data.</text>
</comment>
<proteinExistence type="predicted"/>
<evidence type="ECO:0000313" key="2">
    <source>
        <dbReference type="Proteomes" id="UP000272928"/>
    </source>
</evidence>
<evidence type="ECO:0000313" key="1">
    <source>
        <dbReference type="EMBL" id="RSI78037.1"/>
    </source>
</evidence>
<dbReference type="EMBL" id="RJNQ01000008">
    <property type="protein sequence ID" value="RSI78037.1"/>
    <property type="molecule type" value="Genomic_DNA"/>
</dbReference>
<protein>
    <submittedName>
        <fullName evidence="1">Uncharacterized protein</fullName>
    </submittedName>
</protein>
<sequence>MKEKILLLLKGHYQFVVETLLIGCIGLVLSAQSNQLSRVANTIAGQANSLSKEANNVARKEYGIEITDIETTPPKLHAPVQIMEFEGLTIVDKTLNYNINIRELNGVQQLKLLSENGNVIQSSSSKRPYLLFKREELQNGEVNLYFSDEIREEDGSKVIHSAPLATSIESKEQIGYYRYFYILAEYNESFQLYLVAMKNSHKGEELFEKYKVYNKFDIHELKYSDDKVFKELDRKMADEYETIYNQYNELKH</sequence>
<gene>
    <name evidence="1" type="ORF">D8856_04875</name>
</gene>
<dbReference type="RefSeq" id="WP_125827787.1">
    <property type="nucleotide sequence ID" value="NZ_RJNQ01000008.1"/>
</dbReference>
<name>A0A3R9I2D5_STRMT</name>
<dbReference type="Proteomes" id="UP000272928">
    <property type="component" value="Unassembled WGS sequence"/>
</dbReference>
<accession>A0A3R9I2D5</accession>